<proteinExistence type="predicted"/>
<accession>A0A7G2CI52</accession>
<dbReference type="Proteomes" id="UP000515908">
    <property type="component" value="Chromosome 12"/>
</dbReference>
<dbReference type="AlphaFoldDB" id="A0A7G2CI52"/>
<name>A0A7G2CI52_9TRYP</name>
<protein>
    <submittedName>
        <fullName evidence="1">Uncharacterized protein</fullName>
    </submittedName>
</protein>
<organism evidence="1 2">
    <name type="scientific">Angomonas deanei</name>
    <dbReference type="NCBI Taxonomy" id="59799"/>
    <lineage>
        <taxon>Eukaryota</taxon>
        <taxon>Discoba</taxon>
        <taxon>Euglenozoa</taxon>
        <taxon>Kinetoplastea</taxon>
        <taxon>Metakinetoplastina</taxon>
        <taxon>Trypanosomatida</taxon>
        <taxon>Trypanosomatidae</taxon>
        <taxon>Strigomonadinae</taxon>
        <taxon>Angomonas</taxon>
    </lineage>
</organism>
<gene>
    <name evidence="1" type="ORF">ADEAN_000652800</name>
</gene>
<evidence type="ECO:0000313" key="2">
    <source>
        <dbReference type="Proteomes" id="UP000515908"/>
    </source>
</evidence>
<keyword evidence="2" id="KW-1185">Reference proteome</keyword>
<reference evidence="1 2" key="1">
    <citation type="submission" date="2020-08" db="EMBL/GenBank/DDBJ databases">
        <authorList>
            <person name="Newling K."/>
            <person name="Davey J."/>
            <person name="Forrester S."/>
        </authorList>
    </citation>
    <scope>NUCLEOTIDE SEQUENCE [LARGE SCALE GENOMIC DNA]</scope>
    <source>
        <strain evidence="2">Crithidia deanei Carvalho (ATCC PRA-265)</strain>
    </source>
</reference>
<dbReference type="EMBL" id="LR877156">
    <property type="protein sequence ID" value="CAD2219035.1"/>
    <property type="molecule type" value="Genomic_DNA"/>
</dbReference>
<sequence>MLLGDPDTLEKKNAVFQRMVLRCYLEVQETSFTRRLQHCAEFVERLRLHEVTKSGIEELCGQPCPPPLSAVSTTLIGASVAQHLVRQIGAVDAPEDSETYTWMLCNTRDTFETVVGCS</sequence>
<evidence type="ECO:0000313" key="1">
    <source>
        <dbReference type="EMBL" id="CAD2219035.1"/>
    </source>
</evidence>
<dbReference type="VEuPathDB" id="TriTrypDB:ADEAN_000652800"/>